<comment type="caution">
    <text evidence="1">The sequence shown here is derived from an EMBL/GenBank/DDBJ whole genome shotgun (WGS) entry which is preliminary data.</text>
</comment>
<organism evidence="1 2">
    <name type="scientific">Portunus trituberculatus</name>
    <name type="common">Swimming crab</name>
    <name type="synonym">Neptunus trituberculatus</name>
    <dbReference type="NCBI Taxonomy" id="210409"/>
    <lineage>
        <taxon>Eukaryota</taxon>
        <taxon>Metazoa</taxon>
        <taxon>Ecdysozoa</taxon>
        <taxon>Arthropoda</taxon>
        <taxon>Crustacea</taxon>
        <taxon>Multicrustacea</taxon>
        <taxon>Malacostraca</taxon>
        <taxon>Eumalacostraca</taxon>
        <taxon>Eucarida</taxon>
        <taxon>Decapoda</taxon>
        <taxon>Pleocyemata</taxon>
        <taxon>Brachyura</taxon>
        <taxon>Eubrachyura</taxon>
        <taxon>Portunoidea</taxon>
        <taxon>Portunidae</taxon>
        <taxon>Portuninae</taxon>
        <taxon>Portunus</taxon>
    </lineage>
</organism>
<sequence>MHALYPAESLRRSLWAEKAERDRVSTLKGSRECPSPATVAQQSFNNQADAAEIRCSRLVSWRQEGEGEGREDGLRGEEEAVRVAEAAGRLRHSRLANRSWEIVFP</sequence>
<proteinExistence type="predicted"/>
<accession>A0A5B7GUR8</accession>
<reference evidence="1 2" key="1">
    <citation type="submission" date="2019-05" db="EMBL/GenBank/DDBJ databases">
        <title>Another draft genome of Portunus trituberculatus and its Hox gene families provides insights of decapod evolution.</title>
        <authorList>
            <person name="Jeong J.-H."/>
            <person name="Song I."/>
            <person name="Kim S."/>
            <person name="Choi T."/>
            <person name="Kim D."/>
            <person name="Ryu S."/>
            <person name="Kim W."/>
        </authorList>
    </citation>
    <scope>NUCLEOTIDE SEQUENCE [LARGE SCALE GENOMIC DNA]</scope>
    <source>
        <tissue evidence="1">Muscle</tissue>
    </source>
</reference>
<gene>
    <name evidence="1" type="ORF">E2C01_054998</name>
</gene>
<evidence type="ECO:0000313" key="2">
    <source>
        <dbReference type="Proteomes" id="UP000324222"/>
    </source>
</evidence>
<dbReference type="AlphaFoldDB" id="A0A5B7GUR8"/>
<keyword evidence="2" id="KW-1185">Reference proteome</keyword>
<dbReference type="EMBL" id="VSRR010018052">
    <property type="protein sequence ID" value="MPC60937.1"/>
    <property type="molecule type" value="Genomic_DNA"/>
</dbReference>
<dbReference type="Proteomes" id="UP000324222">
    <property type="component" value="Unassembled WGS sequence"/>
</dbReference>
<protein>
    <submittedName>
        <fullName evidence="1">Uncharacterized protein</fullName>
    </submittedName>
</protein>
<evidence type="ECO:0000313" key="1">
    <source>
        <dbReference type="EMBL" id="MPC60937.1"/>
    </source>
</evidence>
<name>A0A5B7GUR8_PORTR</name>